<feature type="region of interest" description="Disordered" evidence="1">
    <location>
        <begin position="137"/>
        <end position="165"/>
    </location>
</feature>
<gene>
    <name evidence="2" type="ORF">Goshw_019904</name>
</gene>
<evidence type="ECO:0000256" key="1">
    <source>
        <dbReference type="SAM" id="MobiDB-lite"/>
    </source>
</evidence>
<reference evidence="2 3" key="1">
    <citation type="journal article" date="2019" name="Genome Biol. Evol.">
        <title>Insights into the evolution of the New World diploid cottons (Gossypium, subgenus Houzingenia) based on genome sequencing.</title>
        <authorList>
            <person name="Grover C.E."/>
            <person name="Arick M.A. 2nd"/>
            <person name="Thrash A."/>
            <person name="Conover J.L."/>
            <person name="Sanders W.S."/>
            <person name="Peterson D.G."/>
            <person name="Frelichowski J.E."/>
            <person name="Scheffler J.A."/>
            <person name="Scheffler B.E."/>
            <person name="Wendel J.F."/>
        </authorList>
    </citation>
    <scope>NUCLEOTIDE SEQUENCE [LARGE SCALE GENOMIC DNA]</scope>
    <source>
        <strain evidence="2">1</strain>
        <tissue evidence="2">Leaf</tissue>
    </source>
</reference>
<dbReference type="AlphaFoldDB" id="A0A7J9LAY2"/>
<comment type="caution">
    <text evidence="2">The sequence shown here is derived from an EMBL/GenBank/DDBJ whole genome shotgun (WGS) entry which is preliminary data.</text>
</comment>
<protein>
    <recommendedName>
        <fullName evidence="4">Aminotransferase-like plant mobile domain-containing protein</fullName>
    </recommendedName>
</protein>
<dbReference type="EMBL" id="JABFAF010000005">
    <property type="protein sequence ID" value="MBA0855841.1"/>
    <property type="molecule type" value="Genomic_DNA"/>
</dbReference>
<feature type="compositionally biased region" description="Polar residues" evidence="1">
    <location>
        <begin position="153"/>
        <end position="165"/>
    </location>
</feature>
<dbReference type="OrthoDB" id="1000528at2759"/>
<sequence length="165" mass="19447">MIFGGRMEIGWLRRNFSGLNEDSTEVQREQHAQAYILQIIGGILMPDKSRNIVHLRFKQLIPVALQGLDDLYHIDLWGRMDKNWLVFHAQYINMWNNRYEFLPTREVIIAPELACDSKYMQWFRVYGKPYLLGEEEMSRQPHTRRPQPVPINPRSSEASPSSTLM</sequence>
<evidence type="ECO:0008006" key="4">
    <source>
        <dbReference type="Google" id="ProtNLM"/>
    </source>
</evidence>
<dbReference type="Proteomes" id="UP000593576">
    <property type="component" value="Unassembled WGS sequence"/>
</dbReference>
<name>A0A7J9LAY2_GOSSC</name>
<accession>A0A7J9LAY2</accession>
<evidence type="ECO:0000313" key="2">
    <source>
        <dbReference type="EMBL" id="MBA0855841.1"/>
    </source>
</evidence>
<organism evidence="2 3">
    <name type="scientific">Gossypium schwendimanii</name>
    <name type="common">Cotton</name>
    <dbReference type="NCBI Taxonomy" id="34291"/>
    <lineage>
        <taxon>Eukaryota</taxon>
        <taxon>Viridiplantae</taxon>
        <taxon>Streptophyta</taxon>
        <taxon>Embryophyta</taxon>
        <taxon>Tracheophyta</taxon>
        <taxon>Spermatophyta</taxon>
        <taxon>Magnoliopsida</taxon>
        <taxon>eudicotyledons</taxon>
        <taxon>Gunneridae</taxon>
        <taxon>Pentapetalae</taxon>
        <taxon>rosids</taxon>
        <taxon>malvids</taxon>
        <taxon>Malvales</taxon>
        <taxon>Malvaceae</taxon>
        <taxon>Malvoideae</taxon>
        <taxon>Gossypium</taxon>
    </lineage>
</organism>
<proteinExistence type="predicted"/>
<keyword evidence="3" id="KW-1185">Reference proteome</keyword>
<evidence type="ECO:0000313" key="3">
    <source>
        <dbReference type="Proteomes" id="UP000593576"/>
    </source>
</evidence>